<dbReference type="EMBL" id="BPFB01000005">
    <property type="protein sequence ID" value="GIU43126.1"/>
    <property type="molecule type" value="Genomic_DNA"/>
</dbReference>
<dbReference type="Pfam" id="PF14024">
    <property type="entry name" value="DUF4240"/>
    <property type="match status" value="1"/>
</dbReference>
<dbReference type="InterPro" id="IPR025334">
    <property type="entry name" value="DUF4240"/>
</dbReference>
<accession>A0ABQ4P6L8</accession>
<dbReference type="RefSeq" id="WP_119977181.1">
    <property type="nucleotide sequence ID" value="NZ_BPFB01000005.1"/>
</dbReference>
<comment type="caution">
    <text evidence="2">The sequence shown here is derived from an EMBL/GenBank/DDBJ whole genome shotgun (WGS) entry which is preliminary data.</text>
</comment>
<organism evidence="2 3">
    <name type="scientific">Shewanella algidipiscicola</name>
    <dbReference type="NCBI Taxonomy" id="614070"/>
    <lineage>
        <taxon>Bacteria</taxon>
        <taxon>Pseudomonadati</taxon>
        <taxon>Pseudomonadota</taxon>
        <taxon>Gammaproteobacteria</taxon>
        <taxon>Alteromonadales</taxon>
        <taxon>Shewanellaceae</taxon>
        <taxon>Shewanella</taxon>
    </lineage>
</organism>
<evidence type="ECO:0000313" key="3">
    <source>
        <dbReference type="Proteomes" id="UP000761574"/>
    </source>
</evidence>
<evidence type="ECO:0000313" key="2">
    <source>
        <dbReference type="EMBL" id="GIU43126.1"/>
    </source>
</evidence>
<sequence>MTDTEFWQLVTRSRPEQDQQSLADNLKQQLMSLTDEELAAFDKHFSQQMRRAYQWSIWGAAYIVTGCDSEYGFAEFRCFLISLGEEWFESVLQDPDALGDLQQWPEKDGYAYPFIEEYDLIAGQIFEDRTGEELPFVPSGQATPQGKKFSHKKKQLKATYPRLSARFPF</sequence>
<protein>
    <recommendedName>
        <fullName evidence="1">DUF4240 domain-containing protein</fullName>
    </recommendedName>
</protein>
<dbReference type="Proteomes" id="UP000761574">
    <property type="component" value="Unassembled WGS sequence"/>
</dbReference>
<name>A0ABQ4P6L8_9GAMM</name>
<gene>
    <name evidence="2" type="ORF">TUM4630_05660</name>
</gene>
<reference evidence="2 3" key="1">
    <citation type="submission" date="2021-05" db="EMBL/GenBank/DDBJ databases">
        <title>Molecular characterization for Shewanella algae harboring chromosomal blaOXA-55-like strains isolated from clinical and environment sample.</title>
        <authorList>
            <person name="Ohama Y."/>
            <person name="Aoki K."/>
            <person name="Harada S."/>
            <person name="Moriya K."/>
            <person name="Ishii Y."/>
            <person name="Tateda K."/>
        </authorList>
    </citation>
    <scope>NUCLEOTIDE SEQUENCE [LARGE SCALE GENOMIC DNA]</scope>
    <source>
        <strain evidence="2 3">LMG 23746</strain>
    </source>
</reference>
<evidence type="ECO:0000259" key="1">
    <source>
        <dbReference type="Pfam" id="PF14024"/>
    </source>
</evidence>
<keyword evidence="3" id="KW-1185">Reference proteome</keyword>
<feature type="domain" description="DUF4240" evidence="1">
    <location>
        <begin position="1"/>
        <end position="127"/>
    </location>
</feature>
<proteinExistence type="predicted"/>